<feature type="region of interest" description="Disordered" evidence="1">
    <location>
        <begin position="24"/>
        <end position="58"/>
    </location>
</feature>
<protein>
    <submittedName>
        <fullName evidence="2">Uncharacterized protein</fullName>
    </submittedName>
</protein>
<dbReference type="AlphaFoldDB" id="A0A0D8BVP2"/>
<sequence>MMRKMKNLHPLNRIDQFDLFARPSGRKRKQKWTPAAPEMMQTDMMSERGNGICSGIIG</sequence>
<gene>
    <name evidence="2" type="ORF">LG52_2854</name>
</gene>
<evidence type="ECO:0000256" key="1">
    <source>
        <dbReference type="SAM" id="MobiDB-lite"/>
    </source>
</evidence>
<organism evidence="2 3">
    <name type="scientific">Geobacillus kaustophilus</name>
    <dbReference type="NCBI Taxonomy" id="1462"/>
    <lineage>
        <taxon>Bacteria</taxon>
        <taxon>Bacillati</taxon>
        <taxon>Bacillota</taxon>
        <taxon>Bacilli</taxon>
        <taxon>Bacillales</taxon>
        <taxon>Anoxybacillaceae</taxon>
        <taxon>Geobacillus</taxon>
        <taxon>Geobacillus thermoleovorans group</taxon>
    </lineage>
</organism>
<name>A0A0D8BVP2_GEOKU</name>
<dbReference type="RefSeq" id="WP_156133399.1">
    <property type="nucleotide sequence ID" value="NZ_JYBP01000003.1"/>
</dbReference>
<evidence type="ECO:0000313" key="2">
    <source>
        <dbReference type="EMBL" id="KJE28074.1"/>
    </source>
</evidence>
<reference evidence="2 3" key="1">
    <citation type="submission" date="2015-01" db="EMBL/GenBank/DDBJ databases">
        <authorList>
            <person name="Filippidou S."/>
            <person name="Jeanneret N."/>
            <person name="Russel-Delif L."/>
            <person name="Junier T."/>
            <person name="Wunderlin T."/>
            <person name="Molina V."/>
            <person name="Johnson S.L."/>
            <person name="Davenport K.W."/>
            <person name="Chain P.S."/>
            <person name="Dorador C."/>
            <person name="Junier P."/>
        </authorList>
    </citation>
    <scope>NUCLEOTIDE SEQUENCE [LARGE SCALE GENOMIC DNA]</scope>
    <source>
        <strain evidence="2 3">Et7/4</strain>
    </source>
</reference>
<accession>A0A0D8BVP2</accession>
<evidence type="ECO:0000313" key="3">
    <source>
        <dbReference type="Proteomes" id="UP000032522"/>
    </source>
</evidence>
<dbReference type="EMBL" id="JYBP01000003">
    <property type="protein sequence ID" value="KJE28074.1"/>
    <property type="molecule type" value="Genomic_DNA"/>
</dbReference>
<proteinExistence type="predicted"/>
<comment type="caution">
    <text evidence="2">The sequence shown here is derived from an EMBL/GenBank/DDBJ whole genome shotgun (WGS) entry which is preliminary data.</text>
</comment>
<dbReference type="Proteomes" id="UP000032522">
    <property type="component" value="Unassembled WGS sequence"/>
</dbReference>